<name>A2FP38_TRIV3</name>
<dbReference type="EMBL" id="DS113918">
    <property type="protein sequence ID" value="EAX93341.1"/>
    <property type="molecule type" value="Genomic_DNA"/>
</dbReference>
<evidence type="ECO:0000313" key="2">
    <source>
        <dbReference type="Proteomes" id="UP000001542"/>
    </source>
</evidence>
<dbReference type="KEGG" id="tva:4751059"/>
<dbReference type="SMR" id="A2FP38"/>
<organism evidence="1 2">
    <name type="scientific">Trichomonas vaginalis (strain ATCC PRA-98 / G3)</name>
    <dbReference type="NCBI Taxonomy" id="412133"/>
    <lineage>
        <taxon>Eukaryota</taxon>
        <taxon>Metamonada</taxon>
        <taxon>Parabasalia</taxon>
        <taxon>Trichomonadida</taxon>
        <taxon>Trichomonadidae</taxon>
        <taxon>Trichomonas</taxon>
    </lineage>
</organism>
<dbReference type="AlphaFoldDB" id="A2FP38"/>
<keyword evidence="2" id="KW-1185">Reference proteome</keyword>
<dbReference type="PANTHER" id="PTHR24159:SF5">
    <property type="entry name" value="ANK_REP_REGION DOMAIN-CONTAINING PROTEIN"/>
    <property type="match status" value="1"/>
</dbReference>
<dbReference type="PANTHER" id="PTHR24159">
    <property type="match status" value="1"/>
</dbReference>
<dbReference type="InParanoid" id="A2FP38"/>
<proteinExistence type="predicted"/>
<dbReference type="SMART" id="SM00248">
    <property type="entry name" value="ANK"/>
    <property type="match status" value="2"/>
</dbReference>
<reference evidence="1" key="2">
    <citation type="journal article" date="2007" name="Science">
        <title>Draft genome sequence of the sexually transmitted pathogen Trichomonas vaginalis.</title>
        <authorList>
            <person name="Carlton J.M."/>
            <person name="Hirt R.P."/>
            <person name="Silva J.C."/>
            <person name="Delcher A.L."/>
            <person name="Schatz M."/>
            <person name="Zhao Q."/>
            <person name="Wortman J.R."/>
            <person name="Bidwell S.L."/>
            <person name="Alsmark U.C.M."/>
            <person name="Besteiro S."/>
            <person name="Sicheritz-Ponten T."/>
            <person name="Noel C.J."/>
            <person name="Dacks J.B."/>
            <person name="Foster P.G."/>
            <person name="Simillion C."/>
            <person name="Van de Peer Y."/>
            <person name="Miranda-Saavedra D."/>
            <person name="Barton G.J."/>
            <person name="Westrop G.D."/>
            <person name="Mueller S."/>
            <person name="Dessi D."/>
            <person name="Fiori P.L."/>
            <person name="Ren Q."/>
            <person name="Paulsen I."/>
            <person name="Zhang H."/>
            <person name="Bastida-Corcuera F.D."/>
            <person name="Simoes-Barbosa A."/>
            <person name="Brown M.T."/>
            <person name="Hayes R.D."/>
            <person name="Mukherjee M."/>
            <person name="Okumura C.Y."/>
            <person name="Schneider R."/>
            <person name="Smith A.J."/>
            <person name="Vanacova S."/>
            <person name="Villalvazo M."/>
            <person name="Haas B.J."/>
            <person name="Pertea M."/>
            <person name="Feldblyum T.V."/>
            <person name="Utterback T.R."/>
            <person name="Shu C.L."/>
            <person name="Osoegawa K."/>
            <person name="de Jong P.J."/>
            <person name="Hrdy I."/>
            <person name="Horvathova L."/>
            <person name="Zubacova Z."/>
            <person name="Dolezal P."/>
            <person name="Malik S.B."/>
            <person name="Logsdon J.M. Jr."/>
            <person name="Henze K."/>
            <person name="Gupta A."/>
            <person name="Wang C.C."/>
            <person name="Dunne R.L."/>
            <person name="Upcroft J.A."/>
            <person name="Upcroft P."/>
            <person name="White O."/>
            <person name="Salzberg S.L."/>
            <person name="Tang P."/>
            <person name="Chiu C.-H."/>
            <person name="Lee Y.-S."/>
            <person name="Embley T.M."/>
            <person name="Coombs G.H."/>
            <person name="Mottram J.C."/>
            <person name="Tachezy J."/>
            <person name="Fraser-Liggett C.M."/>
            <person name="Johnson P.J."/>
        </authorList>
    </citation>
    <scope>NUCLEOTIDE SEQUENCE [LARGE SCALE GENOMIC DNA]</scope>
    <source>
        <strain evidence="1">G3</strain>
    </source>
</reference>
<protein>
    <submittedName>
        <fullName evidence="1">Uncharacterized protein</fullName>
    </submittedName>
</protein>
<evidence type="ECO:0000313" key="1">
    <source>
        <dbReference type="EMBL" id="EAX93341.1"/>
    </source>
</evidence>
<sequence length="325" mass="38880">MVKYNDGLLQVEHDISLDKADANRSIIADCLQNERYDYFNILFDLGLCYFNGNFQNPLSYLVYYDVSDLDLYEKVYQMTQRSSHARFELLDYAFPKILSNMDLLKFFVERKIYDPQLEDIMVYCGVEEMKYVFDQSFHLKKFNEIFADRGNLCFKSELIFYIIRNYQVKLEDKNGFNLMKNAFYHAHIELMKFLLDKYVMLTCKDKNDFYDFNKRYNWNRYYGQESKEENYDEEFDDPKFIFYNVMDNSIHTNIEAFELILENGGNANARGKDGFKTILDYHAYEGHFEIVKILAEHGAKITETTFEKCKDYNSFYCLIDNAKTN</sequence>
<dbReference type="VEuPathDB" id="TrichDB:TVAGG3_0753720"/>
<reference evidence="1" key="1">
    <citation type="submission" date="2006-10" db="EMBL/GenBank/DDBJ databases">
        <authorList>
            <person name="Amadeo P."/>
            <person name="Zhao Q."/>
            <person name="Wortman J."/>
            <person name="Fraser-Liggett C."/>
            <person name="Carlton J."/>
        </authorList>
    </citation>
    <scope>NUCLEOTIDE SEQUENCE</scope>
    <source>
        <strain evidence="1">G3</strain>
    </source>
</reference>
<dbReference type="RefSeq" id="XP_001306271.1">
    <property type="nucleotide sequence ID" value="XM_001306270.1"/>
</dbReference>
<dbReference type="Proteomes" id="UP000001542">
    <property type="component" value="Unassembled WGS sequence"/>
</dbReference>
<dbReference type="VEuPathDB" id="TrichDB:TVAG_181340"/>
<dbReference type="InterPro" id="IPR036770">
    <property type="entry name" value="Ankyrin_rpt-contain_sf"/>
</dbReference>
<accession>A2FP38</accession>
<dbReference type="Gene3D" id="1.25.40.20">
    <property type="entry name" value="Ankyrin repeat-containing domain"/>
    <property type="match status" value="1"/>
</dbReference>
<dbReference type="SUPFAM" id="SSF48403">
    <property type="entry name" value="Ankyrin repeat"/>
    <property type="match status" value="1"/>
</dbReference>
<dbReference type="InterPro" id="IPR002110">
    <property type="entry name" value="Ankyrin_rpt"/>
</dbReference>
<gene>
    <name evidence="1" type="ORF">TVAG_181340</name>
</gene>